<gene>
    <name evidence="8" type="ORF">ACFPJ6_04315</name>
</gene>
<dbReference type="Gene3D" id="1.10.3470.10">
    <property type="entry name" value="ABC transporter involved in vitamin B12 uptake, BtuC"/>
    <property type="match status" value="1"/>
</dbReference>
<dbReference type="InterPro" id="IPR001626">
    <property type="entry name" value="ABC_TroCD"/>
</dbReference>
<dbReference type="EMBL" id="JBHSLD010000004">
    <property type="protein sequence ID" value="MFC5380008.1"/>
    <property type="molecule type" value="Genomic_DNA"/>
</dbReference>
<comment type="similarity">
    <text evidence="2 6">Belongs to the ABC-3 integral membrane protein family.</text>
</comment>
<feature type="transmembrane region" description="Helical" evidence="7">
    <location>
        <begin position="130"/>
        <end position="151"/>
    </location>
</feature>
<keyword evidence="5 7" id="KW-0472">Membrane</keyword>
<evidence type="ECO:0000256" key="5">
    <source>
        <dbReference type="ARBA" id="ARBA00023136"/>
    </source>
</evidence>
<comment type="subcellular location">
    <subcellularLocation>
        <location evidence="6">Cell membrane</location>
        <topology evidence="6">Multi-pass membrane protein</topology>
    </subcellularLocation>
    <subcellularLocation>
        <location evidence="1">Membrane</location>
        <topology evidence="1">Multi-pass membrane protein</topology>
    </subcellularLocation>
</comment>
<name>A0ABW0GJG9_9MICO</name>
<feature type="transmembrane region" description="Helical" evidence="7">
    <location>
        <begin position="38"/>
        <end position="56"/>
    </location>
</feature>
<dbReference type="Pfam" id="PF00950">
    <property type="entry name" value="ABC-3"/>
    <property type="match status" value="1"/>
</dbReference>
<dbReference type="PANTHER" id="PTHR30477:SF0">
    <property type="entry name" value="METAL TRANSPORT SYSTEM MEMBRANE PROTEIN TM_0125-RELATED"/>
    <property type="match status" value="1"/>
</dbReference>
<dbReference type="SUPFAM" id="SSF81345">
    <property type="entry name" value="ABC transporter involved in vitamin B12 uptake, BtuC"/>
    <property type="match status" value="1"/>
</dbReference>
<keyword evidence="9" id="KW-1185">Reference proteome</keyword>
<feature type="transmembrane region" description="Helical" evidence="7">
    <location>
        <begin position="12"/>
        <end position="31"/>
    </location>
</feature>
<feature type="transmembrane region" description="Helical" evidence="7">
    <location>
        <begin position="91"/>
        <end position="110"/>
    </location>
</feature>
<evidence type="ECO:0000256" key="1">
    <source>
        <dbReference type="ARBA" id="ARBA00004141"/>
    </source>
</evidence>
<protein>
    <submittedName>
        <fullName evidence="8">Metal ABC transporter permease</fullName>
    </submittedName>
</protein>
<keyword evidence="4 7" id="KW-1133">Transmembrane helix</keyword>
<comment type="caution">
    <text evidence="8">The sequence shown here is derived from an EMBL/GenBank/DDBJ whole genome shotgun (WGS) entry which is preliminary data.</text>
</comment>
<dbReference type="Proteomes" id="UP001596122">
    <property type="component" value="Unassembled WGS sequence"/>
</dbReference>
<feature type="transmembrane region" description="Helical" evidence="7">
    <location>
        <begin position="247"/>
        <end position="270"/>
    </location>
</feature>
<feature type="transmembrane region" description="Helical" evidence="7">
    <location>
        <begin position="192"/>
        <end position="213"/>
    </location>
</feature>
<dbReference type="PANTHER" id="PTHR30477">
    <property type="entry name" value="ABC-TRANSPORTER METAL-BINDING PROTEIN"/>
    <property type="match status" value="1"/>
</dbReference>
<organism evidence="8 9">
    <name type="scientific">Aquipuribacter nitratireducens</name>
    <dbReference type="NCBI Taxonomy" id="650104"/>
    <lineage>
        <taxon>Bacteria</taxon>
        <taxon>Bacillati</taxon>
        <taxon>Actinomycetota</taxon>
        <taxon>Actinomycetes</taxon>
        <taxon>Micrococcales</taxon>
        <taxon>Intrasporangiaceae</taxon>
        <taxon>Aquipuribacter</taxon>
    </lineage>
</organism>
<reference evidence="9" key="1">
    <citation type="journal article" date="2019" name="Int. J. Syst. Evol. Microbiol.">
        <title>The Global Catalogue of Microorganisms (GCM) 10K type strain sequencing project: providing services to taxonomists for standard genome sequencing and annotation.</title>
        <authorList>
            <consortium name="The Broad Institute Genomics Platform"/>
            <consortium name="The Broad Institute Genome Sequencing Center for Infectious Disease"/>
            <person name="Wu L."/>
            <person name="Ma J."/>
        </authorList>
    </citation>
    <scope>NUCLEOTIDE SEQUENCE [LARGE SCALE GENOMIC DNA]</scope>
    <source>
        <strain evidence="9">CCUG 43114</strain>
    </source>
</reference>
<evidence type="ECO:0000256" key="4">
    <source>
        <dbReference type="ARBA" id="ARBA00022989"/>
    </source>
</evidence>
<dbReference type="RefSeq" id="WP_340271427.1">
    <property type="nucleotide sequence ID" value="NZ_JBBEOG010000011.1"/>
</dbReference>
<feature type="transmembrane region" description="Helical" evidence="7">
    <location>
        <begin position="163"/>
        <end position="186"/>
    </location>
</feature>
<accession>A0ABW0GJG9</accession>
<evidence type="ECO:0000256" key="3">
    <source>
        <dbReference type="ARBA" id="ARBA00022692"/>
    </source>
</evidence>
<evidence type="ECO:0000256" key="6">
    <source>
        <dbReference type="RuleBase" id="RU003943"/>
    </source>
</evidence>
<evidence type="ECO:0000313" key="8">
    <source>
        <dbReference type="EMBL" id="MFC5380008.1"/>
    </source>
</evidence>
<evidence type="ECO:0000313" key="9">
    <source>
        <dbReference type="Proteomes" id="UP001596122"/>
    </source>
</evidence>
<evidence type="ECO:0000256" key="2">
    <source>
        <dbReference type="ARBA" id="ARBA00008034"/>
    </source>
</evidence>
<keyword evidence="6" id="KW-0813">Transport</keyword>
<dbReference type="InterPro" id="IPR037294">
    <property type="entry name" value="ABC_BtuC-like"/>
</dbReference>
<sequence>MLSLLDYDFMRRALVAAALVGTVAPAVGVFVVQRRLSLIGDGIGHVALAGVAVALLTGGSPTWVALVAAALAAVALELVRATGRTSGDLALAMLFYAGIAAGVVLVSLSPDGSAANLVAYLFGSITTTTTADLALFAGLAAVVAVTVLVLGRTLYAVSDDEEFARASGLPVLAVNIVLAVLVAATVVLSMRVVGLLLISALMVVPVALAQLLARSFAQTVVVAVATGLVAAVAGTVVSFYANTPSGGTIVLLAVAGFVVTALATVGAGAVRARVHRARHARDGAGHEDHVHHDDHVHGGPGCEHEAVPHRDHVDYLHDGHRHAPRLTHHGVGYDEH</sequence>
<feature type="transmembrane region" description="Helical" evidence="7">
    <location>
        <begin position="220"/>
        <end position="241"/>
    </location>
</feature>
<dbReference type="CDD" id="cd06550">
    <property type="entry name" value="TM_ABC_iron-siderophores_like"/>
    <property type="match status" value="1"/>
</dbReference>
<evidence type="ECO:0000256" key="7">
    <source>
        <dbReference type="SAM" id="Phobius"/>
    </source>
</evidence>
<keyword evidence="3 6" id="KW-0812">Transmembrane</keyword>
<proteinExistence type="inferred from homology"/>